<dbReference type="SUPFAM" id="SSF56112">
    <property type="entry name" value="Protein kinase-like (PK-like)"/>
    <property type="match status" value="1"/>
</dbReference>
<dbReference type="Gene3D" id="3.90.1200.10">
    <property type="match status" value="1"/>
</dbReference>
<dbReference type="Pfam" id="PF01636">
    <property type="entry name" value="APH"/>
    <property type="match status" value="1"/>
</dbReference>
<dbReference type="InterPro" id="IPR011009">
    <property type="entry name" value="Kinase-like_dom_sf"/>
</dbReference>
<dbReference type="Proteomes" id="UP000772434">
    <property type="component" value="Unassembled WGS sequence"/>
</dbReference>
<feature type="domain" description="Aminoglycoside phosphotransferase" evidence="1">
    <location>
        <begin position="37"/>
        <end position="242"/>
    </location>
</feature>
<dbReference type="InterPro" id="IPR051678">
    <property type="entry name" value="AGP_Transferase"/>
</dbReference>
<dbReference type="GO" id="GO:0016301">
    <property type="term" value="F:kinase activity"/>
    <property type="evidence" value="ECO:0007669"/>
    <property type="project" value="UniProtKB-KW"/>
</dbReference>
<dbReference type="PANTHER" id="PTHR21310:SF58">
    <property type="entry name" value="AMINOGLYCOSIDE PHOSPHOTRANSFERASE DOMAIN-CONTAINING PROTEIN"/>
    <property type="match status" value="1"/>
</dbReference>
<reference evidence="2" key="1">
    <citation type="submission" date="2020-11" db="EMBL/GenBank/DDBJ databases">
        <authorList>
            <consortium name="DOE Joint Genome Institute"/>
            <person name="Ahrendt S."/>
            <person name="Riley R."/>
            <person name="Andreopoulos W."/>
            <person name="Labutti K."/>
            <person name="Pangilinan J."/>
            <person name="Ruiz-Duenas F.J."/>
            <person name="Barrasa J.M."/>
            <person name="Sanchez-Garcia M."/>
            <person name="Camarero S."/>
            <person name="Miyauchi S."/>
            <person name="Serrano A."/>
            <person name="Linde D."/>
            <person name="Babiker R."/>
            <person name="Drula E."/>
            <person name="Ayuso-Fernandez I."/>
            <person name="Pacheco R."/>
            <person name="Padilla G."/>
            <person name="Ferreira P."/>
            <person name="Barriuso J."/>
            <person name="Kellner H."/>
            <person name="Castanera R."/>
            <person name="Alfaro M."/>
            <person name="Ramirez L."/>
            <person name="Pisabarro A.G."/>
            <person name="Kuo A."/>
            <person name="Tritt A."/>
            <person name="Lipzen A."/>
            <person name="He G."/>
            <person name="Yan M."/>
            <person name="Ng V."/>
            <person name="Cullen D."/>
            <person name="Martin F."/>
            <person name="Rosso M.-N."/>
            <person name="Henrissat B."/>
            <person name="Hibbett D."/>
            <person name="Martinez A.T."/>
            <person name="Grigoriev I.V."/>
        </authorList>
    </citation>
    <scope>NUCLEOTIDE SEQUENCE</scope>
    <source>
        <strain evidence="2">AH 40177</strain>
    </source>
</reference>
<dbReference type="PANTHER" id="PTHR21310">
    <property type="entry name" value="AMINOGLYCOSIDE PHOSPHOTRANSFERASE-RELATED-RELATED"/>
    <property type="match status" value="1"/>
</dbReference>
<dbReference type="AlphaFoldDB" id="A0A9P5PVQ7"/>
<protein>
    <submittedName>
        <fullName evidence="2">Kinase-like domain-containing protein</fullName>
    </submittedName>
</protein>
<evidence type="ECO:0000259" key="1">
    <source>
        <dbReference type="Pfam" id="PF01636"/>
    </source>
</evidence>
<dbReference type="EMBL" id="JADNRY010000037">
    <property type="protein sequence ID" value="KAF9070823.1"/>
    <property type="molecule type" value="Genomic_DNA"/>
</dbReference>
<evidence type="ECO:0000313" key="2">
    <source>
        <dbReference type="EMBL" id="KAF9070823.1"/>
    </source>
</evidence>
<evidence type="ECO:0000313" key="3">
    <source>
        <dbReference type="Proteomes" id="UP000772434"/>
    </source>
</evidence>
<gene>
    <name evidence="2" type="ORF">BDP27DRAFT_568251</name>
</gene>
<proteinExistence type="predicted"/>
<comment type="caution">
    <text evidence="2">The sequence shown here is derived from an EMBL/GenBank/DDBJ whole genome shotgun (WGS) entry which is preliminary data.</text>
</comment>
<sequence>MSDSLTSTKPSLWLPTSYQDLNNLPAEAIVYEPKLGGSKVVRTARDVVVKYRGDLAEEVLCLKYAQEKLSIRVPLVLYHPGDPHRSTLWDPRTEQVPQVWYICMEEIPGVQLKEVIETFDLQQLEHVALQIKAILADMRSVRATHLGSVSGGPFRNSYFFPHAVSPQRSWTSVSEFINHYHHLLMIFGTEEYADEALANFPRDSPIRFTHGDLVPRNILVDGSTITGIVDWSMAGFYPEFWEYCRMHEESEQSTGWAKVLDIVFPGPRRDNEIASLHRLMGTLLYNL</sequence>
<keyword evidence="3" id="KW-1185">Reference proteome</keyword>
<accession>A0A9P5PVQ7</accession>
<keyword evidence="2" id="KW-0418">Kinase</keyword>
<dbReference type="InterPro" id="IPR002575">
    <property type="entry name" value="Aminoglycoside_PTrfase"/>
</dbReference>
<name>A0A9P5PVQ7_9AGAR</name>
<keyword evidence="2" id="KW-0808">Transferase</keyword>
<dbReference type="OrthoDB" id="5598852at2759"/>
<organism evidence="2 3">
    <name type="scientific">Rhodocollybia butyracea</name>
    <dbReference type="NCBI Taxonomy" id="206335"/>
    <lineage>
        <taxon>Eukaryota</taxon>
        <taxon>Fungi</taxon>
        <taxon>Dikarya</taxon>
        <taxon>Basidiomycota</taxon>
        <taxon>Agaricomycotina</taxon>
        <taxon>Agaricomycetes</taxon>
        <taxon>Agaricomycetidae</taxon>
        <taxon>Agaricales</taxon>
        <taxon>Marasmiineae</taxon>
        <taxon>Omphalotaceae</taxon>
        <taxon>Rhodocollybia</taxon>
    </lineage>
</organism>